<feature type="region of interest" description="Disordered" evidence="1">
    <location>
        <begin position="77"/>
        <end position="110"/>
    </location>
</feature>
<feature type="compositionally biased region" description="Basic and acidic residues" evidence="1">
    <location>
        <begin position="77"/>
        <end position="89"/>
    </location>
</feature>
<evidence type="ECO:0000313" key="4">
    <source>
        <dbReference type="Proteomes" id="UP001430306"/>
    </source>
</evidence>
<evidence type="ECO:0000313" key="3">
    <source>
        <dbReference type="EMBL" id="MCC9641590.1"/>
    </source>
</evidence>
<accession>A0ABS8NDE7</accession>
<keyword evidence="2" id="KW-0472">Membrane</keyword>
<keyword evidence="2" id="KW-0812">Transmembrane</keyword>
<sequence length="110" mass="11891">MPHLFAYSIAGLLLFLSFFADQLLLGVFEDRTVYPDGSIRFTINQTKAAISMGVQSLGWLTAIAGAYLQIARTRAHTRDPLDTGSREDTQIQDAGNNAVHRSGGSAFSDG</sequence>
<evidence type="ECO:0000256" key="1">
    <source>
        <dbReference type="SAM" id="MobiDB-lite"/>
    </source>
</evidence>
<dbReference type="EMBL" id="JAJKFW010000006">
    <property type="protein sequence ID" value="MCC9641590.1"/>
    <property type="molecule type" value="Genomic_DNA"/>
</dbReference>
<name>A0ABS8NDE7_9BACT</name>
<keyword evidence="4" id="KW-1185">Reference proteome</keyword>
<organism evidence="3 4">
    <name type="scientific">Rhodopirellula halodulae</name>
    <dbReference type="NCBI Taxonomy" id="2894198"/>
    <lineage>
        <taxon>Bacteria</taxon>
        <taxon>Pseudomonadati</taxon>
        <taxon>Planctomycetota</taxon>
        <taxon>Planctomycetia</taxon>
        <taxon>Pirellulales</taxon>
        <taxon>Pirellulaceae</taxon>
        <taxon>Rhodopirellula</taxon>
    </lineage>
</organism>
<reference evidence="3" key="1">
    <citation type="submission" date="2021-11" db="EMBL/GenBank/DDBJ databases">
        <title>Genome sequence.</title>
        <authorList>
            <person name="Sun Q."/>
        </authorList>
    </citation>
    <scope>NUCLEOTIDE SEQUENCE</scope>
    <source>
        <strain evidence="3">JC740</strain>
    </source>
</reference>
<protein>
    <submittedName>
        <fullName evidence="3">Uncharacterized protein</fullName>
    </submittedName>
</protein>
<dbReference type="Proteomes" id="UP001430306">
    <property type="component" value="Unassembled WGS sequence"/>
</dbReference>
<keyword evidence="2" id="KW-1133">Transmembrane helix</keyword>
<gene>
    <name evidence="3" type="ORF">LOC71_04840</name>
</gene>
<proteinExistence type="predicted"/>
<evidence type="ECO:0000256" key="2">
    <source>
        <dbReference type="SAM" id="Phobius"/>
    </source>
</evidence>
<comment type="caution">
    <text evidence="3">The sequence shown here is derived from an EMBL/GenBank/DDBJ whole genome shotgun (WGS) entry which is preliminary data.</text>
</comment>
<dbReference type="RefSeq" id="WP_230271817.1">
    <property type="nucleotide sequence ID" value="NZ_JAJKFW010000006.1"/>
</dbReference>
<feature type="transmembrane region" description="Helical" evidence="2">
    <location>
        <begin position="48"/>
        <end position="68"/>
    </location>
</feature>